<organism evidence="2 3">
    <name type="scientific">Solimonas aquatica</name>
    <dbReference type="NCBI Taxonomy" id="489703"/>
    <lineage>
        <taxon>Bacteria</taxon>
        <taxon>Pseudomonadati</taxon>
        <taxon>Pseudomonadota</taxon>
        <taxon>Gammaproteobacteria</taxon>
        <taxon>Nevskiales</taxon>
        <taxon>Nevskiaceae</taxon>
        <taxon>Solimonas</taxon>
    </lineage>
</organism>
<dbReference type="RefSeq" id="WP_093289532.1">
    <property type="nucleotide sequence ID" value="NZ_FOFS01000019.1"/>
</dbReference>
<name>A0A1H9M924_9GAMM</name>
<evidence type="ECO:0000256" key="1">
    <source>
        <dbReference type="SAM" id="SignalP"/>
    </source>
</evidence>
<reference evidence="2 3" key="1">
    <citation type="submission" date="2016-10" db="EMBL/GenBank/DDBJ databases">
        <authorList>
            <person name="de Groot N.N."/>
        </authorList>
    </citation>
    <scope>NUCLEOTIDE SEQUENCE [LARGE SCALE GENOMIC DNA]</scope>
    <source>
        <strain evidence="2 3">DSM 25927</strain>
    </source>
</reference>
<dbReference type="EMBL" id="FOFS01000019">
    <property type="protein sequence ID" value="SER19633.1"/>
    <property type="molecule type" value="Genomic_DNA"/>
</dbReference>
<dbReference type="InterPro" id="IPR010727">
    <property type="entry name" value="DUF1302"/>
</dbReference>
<evidence type="ECO:0000313" key="2">
    <source>
        <dbReference type="EMBL" id="SER19633.1"/>
    </source>
</evidence>
<evidence type="ECO:0000313" key="3">
    <source>
        <dbReference type="Proteomes" id="UP000199233"/>
    </source>
</evidence>
<proteinExistence type="predicted"/>
<keyword evidence="1" id="KW-0732">Signal</keyword>
<protein>
    <recommendedName>
        <fullName evidence="4">Porin</fullName>
    </recommendedName>
</protein>
<evidence type="ECO:0008006" key="4">
    <source>
        <dbReference type="Google" id="ProtNLM"/>
    </source>
</evidence>
<dbReference type="OrthoDB" id="9769143at2"/>
<dbReference type="Proteomes" id="UP000199233">
    <property type="component" value="Unassembled WGS sequence"/>
</dbReference>
<feature type="signal peptide" evidence="1">
    <location>
        <begin position="1"/>
        <end position="20"/>
    </location>
</feature>
<dbReference type="Pfam" id="PF06980">
    <property type="entry name" value="DUF1302"/>
    <property type="match status" value="1"/>
</dbReference>
<keyword evidence="3" id="KW-1185">Reference proteome</keyword>
<accession>A0A1H9M924</accession>
<feature type="chain" id="PRO_5011537311" description="Porin" evidence="1">
    <location>
        <begin position="21"/>
        <end position="701"/>
    </location>
</feature>
<sequence>MRQLSKFAAGLLLTPALAIAQEGGGFLDELLGDMDLRVNGFVRAESAYSTTQAKNRNNQEGNPFNQIEANRTAYLPPALALGAGKWGNLALGLNTTQLPIIGPVAQQLGLDGVLFSDQIQRSEFGFKSSVDPVNYMILRGESEAQLSINSHWNIIGRIRAIYQPDVIDGFDAHSVEAFQGGITGGEPALYQSRNPNYFAYRVEGSHHPNPLEISGRNYLVYFPALVLDYSSGPVNVRFGNQSIAWGQSIFFRVFDVPNGLDYRRHLILDRGLEEFSDKRQPQLSLRMTYQATDEILADAFIAKFQPTVYPNPGTPYNVIPVQFTVHDRYHQFGYDDKLNYGIRLKADYGQWGWQAMAAYRYNPDGTFRWTRSGVNKPLSGALGSLVNTVYNAKLPNCGSGYTPTLCRLYDNIGEALAETPFDAAPGGVYSADEWFNYAADVRLNGLTGLNAAIDPFPASRDVFATDVDLPTEFGGTVSQTESRRQADAELNTFFIAAGGSLRGHIERVYHREKVFGLGVSYVNESDNDFLNQLIFNLEAQYTPDRNYTNTGLENRFIRQNEYTISLVVDKWHRLFADFPGTYMVFQALTKNRSDLVGRHLNGYGSEQDHVSTGLGHNANYIVFGFLQPFPNKIWAVEMASLLDPQGGILVQPVLQWNPGKGVTIEAFYNYVNGHLWGKPTNNLVSTLDFADEVTVRLAYQF</sequence>
<dbReference type="STRING" id="489703.SAMN04488038_11946"/>
<dbReference type="AlphaFoldDB" id="A0A1H9M924"/>
<gene>
    <name evidence="2" type="ORF">SAMN04488038_11946</name>
</gene>